<evidence type="ECO:0000259" key="2">
    <source>
        <dbReference type="SMART" id="SM00382"/>
    </source>
</evidence>
<dbReference type="AlphaFoldDB" id="A0AA49GK05"/>
<protein>
    <submittedName>
        <fullName evidence="3">Atad5b</fullName>
    </submittedName>
</protein>
<evidence type="ECO:0000313" key="3">
    <source>
        <dbReference type="EMBL" id="WKN12655.1"/>
    </source>
</evidence>
<reference evidence="3" key="2">
    <citation type="submission" date="2023-07" db="EMBL/GenBank/DDBJ databases">
        <authorList>
            <person name="Zhang G."/>
            <person name="Swann J.B."/>
            <person name="Felder M."/>
            <person name="O'Meara C."/>
            <person name="Boehm T."/>
        </authorList>
    </citation>
    <scope>NUCLEOTIDE SEQUENCE</scope>
</reference>
<proteinExistence type="evidence at transcript level"/>
<dbReference type="GO" id="GO:0003677">
    <property type="term" value="F:DNA binding"/>
    <property type="evidence" value="ECO:0007669"/>
    <property type="project" value="TreeGrafter"/>
</dbReference>
<dbReference type="PANTHER" id="PTHR23389">
    <property type="entry name" value="CHROMOSOME TRANSMISSION FIDELITY FACTOR 18"/>
    <property type="match status" value="1"/>
</dbReference>
<dbReference type="InterPro" id="IPR027417">
    <property type="entry name" value="P-loop_NTPase"/>
</dbReference>
<feature type="compositionally biased region" description="Low complexity" evidence="1">
    <location>
        <begin position="298"/>
        <end position="314"/>
    </location>
</feature>
<dbReference type="SMART" id="SM00382">
    <property type="entry name" value="AAA"/>
    <property type="match status" value="1"/>
</dbReference>
<dbReference type="SUPFAM" id="SSF52540">
    <property type="entry name" value="P-loop containing nucleoside triphosphate hydrolases"/>
    <property type="match status" value="1"/>
</dbReference>
<dbReference type="Pfam" id="PF00004">
    <property type="entry name" value="AAA"/>
    <property type="match status" value="1"/>
</dbReference>
<dbReference type="InterPro" id="IPR003593">
    <property type="entry name" value="AAA+_ATPase"/>
</dbReference>
<reference evidence="3" key="1">
    <citation type="journal article" date="2023" name="Eur J">
        <title>Lymphocyte pathway analysis using naturally lymphocyte-deficient fish.</title>
        <authorList>
            <person name="Zhang G."/>
            <person name="Swann J."/>
            <person name="Felder M."/>
            <person name="O'Meara C."/>
            <person name="Boehm T."/>
        </authorList>
    </citation>
    <scope>NUCLEOTIDE SEQUENCE</scope>
</reference>
<feature type="region of interest" description="Disordered" evidence="1">
    <location>
        <begin position="291"/>
        <end position="322"/>
    </location>
</feature>
<dbReference type="EMBL" id="OR295601">
    <property type="protein sequence ID" value="WKN12655.1"/>
    <property type="molecule type" value="mRNA"/>
</dbReference>
<dbReference type="CDD" id="cd00009">
    <property type="entry name" value="AAA"/>
    <property type="match status" value="1"/>
</dbReference>
<dbReference type="GO" id="GO:0005524">
    <property type="term" value="F:ATP binding"/>
    <property type="evidence" value="ECO:0007669"/>
    <property type="project" value="InterPro"/>
</dbReference>
<name>A0AA49GK05_9TELE</name>
<organism evidence="3">
    <name type="scientific">Photocorynus spiniceps</name>
    <dbReference type="NCBI Taxonomy" id="2656797"/>
    <lineage>
        <taxon>Eukaryota</taxon>
        <taxon>Metazoa</taxon>
        <taxon>Chordata</taxon>
        <taxon>Craniata</taxon>
        <taxon>Vertebrata</taxon>
        <taxon>Euteleostomi</taxon>
        <taxon>Actinopterygii</taxon>
        <taxon>Neopterygii</taxon>
        <taxon>Teleostei</taxon>
        <taxon>Neoteleostei</taxon>
        <taxon>Acanthomorphata</taxon>
        <taxon>Eupercaria</taxon>
        <taxon>Lophiiformes</taxon>
        <taxon>Ceratioidei</taxon>
        <taxon>Linophrynidae</taxon>
        <taxon>Photocorynus</taxon>
    </lineage>
</organism>
<sequence>MARIMSLLQASSLRTFWSRGRLLSQEESKLRQFSLNITRVNGAVAGGQLSLQRRDARNCLQEIQTCNPAFPVRAVFRTLQGKTCLQHSSSFDDVLWTDKYSPQHSSEVVGNSASVIKLQWLKKWKLRAVKDERSKVEERKQENSNAWDCGDFQGEAGEEEDREEPLFNAMLITGPPGVGKTASVYACSQELGFKVFEVNCSSLRSGCHILSQLREATQSHQVETSGKDPLKPAYFNNYSSASKPETKTAPLKKVTTTSSKKRGPQNFGRSGRKWKAHPATVTLPSYFKTRAKADHSHSGGPSPSVKPGSKTSGSCCPGAGQTAAQDRQTATSLILFEEVDVIFDDDVGFLAAIKTFMTSTKRPVVLTTNVNVCSYLRLVGLAENVRLERDDIINLLRVCGGDVRRCLLQLQLWVHGGGGRASCAESWRRRVPLLYSNLELLLGTSAFSPEKGTCSALQSDLASPNIHIQRLDGSVDPKASTTGSKSIISRLSRRKYIKFDATSSSSSTQTPPRTLLLLAGARSRSKSSRDKTEQQAAKVANDCLAALTDFLDLMSYLDSTMPAAAALASGSCRPGAFVWTGAEIKDGLLDEMREEDDDDRSLSEERLLDIQAGLEALGCRVSQRRYKLSRKVLGSDSFGLLGNRNAVSVDYMPVLRRICRFQREERQEEEEPVCLNYLSNKNLGLSKSTIQLLAEDFF</sequence>
<dbReference type="GO" id="GO:0005634">
    <property type="term" value="C:nucleus"/>
    <property type="evidence" value="ECO:0007669"/>
    <property type="project" value="TreeGrafter"/>
</dbReference>
<dbReference type="InterPro" id="IPR003959">
    <property type="entry name" value="ATPase_AAA_core"/>
</dbReference>
<feature type="domain" description="AAA+ ATPase" evidence="2">
    <location>
        <begin position="166"/>
        <end position="399"/>
    </location>
</feature>
<dbReference type="Gene3D" id="3.40.50.300">
    <property type="entry name" value="P-loop containing nucleotide triphosphate hydrolases"/>
    <property type="match status" value="1"/>
</dbReference>
<dbReference type="PANTHER" id="PTHR23389:SF21">
    <property type="entry name" value="ATPASE FAMILY AAA DOMAIN-CONTAINING PROTEIN 5"/>
    <property type="match status" value="1"/>
</dbReference>
<gene>
    <name evidence="3" type="primary">atad5b</name>
</gene>
<dbReference type="GO" id="GO:0061860">
    <property type="term" value="F:DNA clamp unloader activity"/>
    <property type="evidence" value="ECO:0007669"/>
    <property type="project" value="TreeGrafter"/>
</dbReference>
<dbReference type="GO" id="GO:0016887">
    <property type="term" value="F:ATP hydrolysis activity"/>
    <property type="evidence" value="ECO:0007669"/>
    <property type="project" value="InterPro"/>
</dbReference>
<accession>A0AA49GK05</accession>
<evidence type="ECO:0000256" key="1">
    <source>
        <dbReference type="SAM" id="MobiDB-lite"/>
    </source>
</evidence>
<feature type="region of interest" description="Disordered" evidence="1">
    <location>
        <begin position="219"/>
        <end position="274"/>
    </location>
</feature>